<dbReference type="Proteomes" id="UP000800094">
    <property type="component" value="Unassembled WGS sequence"/>
</dbReference>
<evidence type="ECO:0000256" key="1">
    <source>
        <dbReference type="SAM" id="MobiDB-lite"/>
    </source>
</evidence>
<proteinExistence type="predicted"/>
<sequence>MALAGATGPAHLSSSDPSPLPLRPALQSHSQVDLGSVNHTGDNVASPNYGAQVGGHIVGLDQSQIHVTTSNAHHYNLAAGTILNIATGAVDERMVIIDWLGSLSGLDFSSMHRANLSKRHHGTGMWFLEYEKFIAWCDGSIRTLWCHGIRKRPSTGSMTMQLTQEQLARGKRYSRLSSSNTSKRLKGRRLPMLPAYSSSSITRIRGSRPHTILPLSS</sequence>
<name>A0A6A6HWM8_9PLEO</name>
<reference evidence="2" key="1">
    <citation type="journal article" date="2020" name="Stud. Mycol.">
        <title>101 Dothideomycetes genomes: a test case for predicting lifestyles and emergence of pathogens.</title>
        <authorList>
            <person name="Haridas S."/>
            <person name="Albert R."/>
            <person name="Binder M."/>
            <person name="Bloem J."/>
            <person name="Labutti K."/>
            <person name="Salamov A."/>
            <person name="Andreopoulos B."/>
            <person name="Baker S."/>
            <person name="Barry K."/>
            <person name="Bills G."/>
            <person name="Bluhm B."/>
            <person name="Cannon C."/>
            <person name="Castanera R."/>
            <person name="Culley D."/>
            <person name="Daum C."/>
            <person name="Ezra D."/>
            <person name="Gonzalez J."/>
            <person name="Henrissat B."/>
            <person name="Kuo A."/>
            <person name="Liang C."/>
            <person name="Lipzen A."/>
            <person name="Lutzoni F."/>
            <person name="Magnuson J."/>
            <person name="Mondo S."/>
            <person name="Nolan M."/>
            <person name="Ohm R."/>
            <person name="Pangilinan J."/>
            <person name="Park H.-J."/>
            <person name="Ramirez L."/>
            <person name="Alfaro M."/>
            <person name="Sun H."/>
            <person name="Tritt A."/>
            <person name="Yoshinaga Y."/>
            <person name="Zwiers L.-H."/>
            <person name="Turgeon B."/>
            <person name="Goodwin S."/>
            <person name="Spatafora J."/>
            <person name="Crous P."/>
            <person name="Grigoriev I."/>
        </authorList>
    </citation>
    <scope>NUCLEOTIDE SEQUENCE</scope>
    <source>
        <strain evidence="2">CBS 122368</strain>
    </source>
</reference>
<feature type="region of interest" description="Disordered" evidence="1">
    <location>
        <begin position="1"/>
        <end position="28"/>
    </location>
</feature>
<organism evidence="2 3">
    <name type="scientific">Trematosphaeria pertusa</name>
    <dbReference type="NCBI Taxonomy" id="390896"/>
    <lineage>
        <taxon>Eukaryota</taxon>
        <taxon>Fungi</taxon>
        <taxon>Dikarya</taxon>
        <taxon>Ascomycota</taxon>
        <taxon>Pezizomycotina</taxon>
        <taxon>Dothideomycetes</taxon>
        <taxon>Pleosporomycetidae</taxon>
        <taxon>Pleosporales</taxon>
        <taxon>Massarineae</taxon>
        <taxon>Trematosphaeriaceae</taxon>
        <taxon>Trematosphaeria</taxon>
    </lineage>
</organism>
<dbReference type="AlphaFoldDB" id="A0A6A6HWM8"/>
<protein>
    <submittedName>
        <fullName evidence="2">Uncharacterized protein</fullName>
    </submittedName>
</protein>
<dbReference type="GeneID" id="54572959"/>
<keyword evidence="3" id="KW-1185">Reference proteome</keyword>
<dbReference type="OrthoDB" id="448455at2759"/>
<dbReference type="RefSeq" id="XP_033677609.1">
    <property type="nucleotide sequence ID" value="XM_033819629.1"/>
</dbReference>
<evidence type="ECO:0000313" key="2">
    <source>
        <dbReference type="EMBL" id="KAF2242605.1"/>
    </source>
</evidence>
<dbReference type="EMBL" id="ML987207">
    <property type="protein sequence ID" value="KAF2242605.1"/>
    <property type="molecule type" value="Genomic_DNA"/>
</dbReference>
<accession>A0A6A6HWM8</accession>
<evidence type="ECO:0000313" key="3">
    <source>
        <dbReference type="Proteomes" id="UP000800094"/>
    </source>
</evidence>
<gene>
    <name evidence="2" type="ORF">BU26DRAFT_129424</name>
</gene>